<dbReference type="InterPro" id="IPR004358">
    <property type="entry name" value="Sig_transdc_His_kin-like_C"/>
</dbReference>
<comment type="subcellular location">
    <subcellularLocation>
        <location evidence="2">Cell membrane</location>
        <topology evidence="2">Multi-pass membrane protein</topology>
    </subcellularLocation>
</comment>
<evidence type="ECO:0000256" key="1">
    <source>
        <dbReference type="ARBA" id="ARBA00000085"/>
    </source>
</evidence>
<dbReference type="Pfam" id="PF00512">
    <property type="entry name" value="HisKA"/>
    <property type="match status" value="1"/>
</dbReference>
<dbReference type="InterPro" id="IPR013655">
    <property type="entry name" value="PAS_fold_3"/>
</dbReference>
<evidence type="ECO:0000256" key="2">
    <source>
        <dbReference type="ARBA" id="ARBA00004651"/>
    </source>
</evidence>
<evidence type="ECO:0000259" key="16">
    <source>
        <dbReference type="PROSITE" id="PS50109"/>
    </source>
</evidence>
<dbReference type="SMART" id="SM00387">
    <property type="entry name" value="HATPase_c"/>
    <property type="match status" value="1"/>
</dbReference>
<keyword evidence="5 14" id="KW-0597">Phosphoprotein</keyword>
<dbReference type="PROSITE" id="PS50109">
    <property type="entry name" value="HIS_KIN"/>
    <property type="match status" value="1"/>
</dbReference>
<dbReference type="SMART" id="SM00388">
    <property type="entry name" value="HisKA"/>
    <property type="match status" value="1"/>
</dbReference>
<dbReference type="GO" id="GO:0000155">
    <property type="term" value="F:phosphorelay sensor kinase activity"/>
    <property type="evidence" value="ECO:0007669"/>
    <property type="project" value="InterPro"/>
</dbReference>
<dbReference type="PROSITE" id="PS50110">
    <property type="entry name" value="RESPONSE_REGULATORY"/>
    <property type="match status" value="1"/>
</dbReference>
<dbReference type="InterPro" id="IPR036097">
    <property type="entry name" value="HisK_dim/P_sf"/>
</dbReference>
<dbReference type="InterPro" id="IPR011006">
    <property type="entry name" value="CheY-like_superfamily"/>
</dbReference>
<dbReference type="InterPro" id="IPR035965">
    <property type="entry name" value="PAS-like_dom_sf"/>
</dbReference>
<sequence>MTDKFLKNQIRWLIHSLAVVLLIGFGGYQFVVKHIIIESEVERLELRMADPTANVNQGLELYRVLTDGTLASDKEASVGSLSAQETLDLVFESQKEGGAYAHGWVYWSRPNKLGTESASGWLLGRFDASKRLARAAVATALVLIIAWGILGVLFYIFQRRLAEALAGEIETIRERLGIERAEKKQGVLSNLRTLASTLVQTRAQEDQLMQEMGRFTAIAFNAKEGIFLCNSDGQIQWANAGFEKMIGFSLEHIQESEPFFHIRPDLNDPLYIARIAQALSASSSVSLEFYGERKDGVGYWATLELRPLPESGEKEKLFYGIQTDITEQRKATMELEEVSRRFALAMESANVGIWDWDVKRDELVWDEHTYELYGVSCRNFDPSYRSWMACMDPEDSNRVLRLIDQSLAKGKNLEVVACIRKPDGSRAYIRSVARAFLNDHGEVQRYLGIASDVTEEHIAKHSLIEQKDEAETLAVQLANAVKESKKAALEADKATRAKSAFLAMMSHEIRTPMNGVIGMASLLLETELDEHQRDYLNTIRISGDTLLTLINDILDYSKIESGKLDIEKATFSVRDCVEEAADLLASKAAEKGIDLLCRVDLNTPSEVVGDITRLRQILVNLIGNAVKFTEVGEVEVCVHAPLNGKIHFSVRDTGIGIPADRINRLFEVFSQVDSSTTRKYGGSGLGLSISKQLANLMGGEMWVESSLGKGSVFHFDIAFDDLASAPADSVFSKQAELDGMTALLVEPNAVLRDYLSNLLSAWGLRPHIVPSIDRLTSGENRGKEFDFLVLDGADPTVAETHCVELLDTLTSKAKMVVNLLDHGSSPSKNRGAQSIFKPCRVGSLLEALQSFDRKRLSESRLSVSKDIVSDSGFAASLPLRILVADDNSVNQKVARMMLKKFGYHADLVANGVEAVEAVKRHDYDLIFMDCQMPEMDGFEATRIIRDIEADRSTPRRCFVYALTANVRGDSLEMSKDAGMDGFLAKPIKLVDIKNALTEISLEIASRN</sequence>
<evidence type="ECO:0000256" key="9">
    <source>
        <dbReference type="ARBA" id="ARBA00022777"/>
    </source>
</evidence>
<evidence type="ECO:0000256" key="7">
    <source>
        <dbReference type="ARBA" id="ARBA00022692"/>
    </source>
</evidence>
<keyword evidence="13 15" id="KW-0472">Membrane</keyword>
<dbReference type="SUPFAM" id="SSF52172">
    <property type="entry name" value="CheY-like"/>
    <property type="match status" value="2"/>
</dbReference>
<feature type="domain" description="PAC" evidence="18">
    <location>
        <begin position="285"/>
        <end position="337"/>
    </location>
</feature>
<dbReference type="Proteomes" id="UP000526501">
    <property type="component" value="Unassembled WGS sequence"/>
</dbReference>
<evidence type="ECO:0000256" key="3">
    <source>
        <dbReference type="ARBA" id="ARBA00012438"/>
    </source>
</evidence>
<dbReference type="Pfam" id="PF02518">
    <property type="entry name" value="HATPase_c"/>
    <property type="match status" value="1"/>
</dbReference>
<dbReference type="EC" id="2.7.13.3" evidence="3"/>
<dbReference type="NCBIfam" id="TIGR00229">
    <property type="entry name" value="sensory_box"/>
    <property type="match status" value="1"/>
</dbReference>
<dbReference type="SMART" id="SM00091">
    <property type="entry name" value="PAS"/>
    <property type="match status" value="2"/>
</dbReference>
<evidence type="ECO:0000256" key="14">
    <source>
        <dbReference type="PROSITE-ProRule" id="PRU00169"/>
    </source>
</evidence>
<dbReference type="PANTHER" id="PTHR45339:SF1">
    <property type="entry name" value="HYBRID SIGNAL TRANSDUCTION HISTIDINE KINASE J"/>
    <property type="match status" value="1"/>
</dbReference>
<evidence type="ECO:0000256" key="15">
    <source>
        <dbReference type="SAM" id="Phobius"/>
    </source>
</evidence>
<organism evidence="19 20">
    <name type="scientific">Pelagicoccus albus</name>
    <dbReference type="NCBI Taxonomy" id="415222"/>
    <lineage>
        <taxon>Bacteria</taxon>
        <taxon>Pseudomonadati</taxon>
        <taxon>Verrucomicrobiota</taxon>
        <taxon>Opitutia</taxon>
        <taxon>Puniceicoccales</taxon>
        <taxon>Pelagicoccaceae</taxon>
        <taxon>Pelagicoccus</taxon>
    </lineage>
</organism>
<reference evidence="19 20" key="1">
    <citation type="submission" date="2020-07" db="EMBL/GenBank/DDBJ databases">
        <authorList>
            <person name="Feng X."/>
        </authorList>
    </citation>
    <scope>NUCLEOTIDE SEQUENCE [LARGE SCALE GENOMIC DNA]</scope>
    <source>
        <strain evidence="19 20">JCM23202</strain>
    </source>
</reference>
<evidence type="ECO:0000256" key="5">
    <source>
        <dbReference type="ARBA" id="ARBA00022553"/>
    </source>
</evidence>
<dbReference type="CDD" id="cd00082">
    <property type="entry name" value="HisKA"/>
    <property type="match status" value="1"/>
</dbReference>
<keyword evidence="4" id="KW-1003">Cell membrane</keyword>
<dbReference type="SMART" id="SM00086">
    <property type="entry name" value="PAC"/>
    <property type="match status" value="2"/>
</dbReference>
<dbReference type="PRINTS" id="PR00344">
    <property type="entry name" value="BCTRLSENSOR"/>
</dbReference>
<dbReference type="InterPro" id="IPR001610">
    <property type="entry name" value="PAC"/>
</dbReference>
<dbReference type="FunFam" id="1.10.287.130:FF:000003">
    <property type="entry name" value="Histidine kinase"/>
    <property type="match status" value="1"/>
</dbReference>
<keyword evidence="8" id="KW-0547">Nucleotide-binding</keyword>
<feature type="transmembrane region" description="Helical" evidence="15">
    <location>
        <begin position="135"/>
        <end position="157"/>
    </location>
</feature>
<dbReference type="Gene3D" id="3.40.50.2300">
    <property type="match status" value="1"/>
</dbReference>
<dbReference type="SUPFAM" id="SSF55874">
    <property type="entry name" value="ATPase domain of HSP90 chaperone/DNA topoisomerase II/histidine kinase"/>
    <property type="match status" value="1"/>
</dbReference>
<dbReference type="Gene3D" id="3.30.450.20">
    <property type="entry name" value="PAS domain"/>
    <property type="match status" value="2"/>
</dbReference>
<dbReference type="InterPro" id="IPR003661">
    <property type="entry name" value="HisK_dim/P_dom"/>
</dbReference>
<dbReference type="GO" id="GO:0005886">
    <property type="term" value="C:plasma membrane"/>
    <property type="evidence" value="ECO:0007669"/>
    <property type="project" value="UniProtKB-SubCell"/>
</dbReference>
<dbReference type="Pfam" id="PF08447">
    <property type="entry name" value="PAS_3"/>
    <property type="match status" value="1"/>
</dbReference>
<gene>
    <name evidence="19" type="ORF">H5P27_12975</name>
</gene>
<feature type="domain" description="Response regulatory" evidence="17">
    <location>
        <begin position="880"/>
        <end position="1000"/>
    </location>
</feature>
<protein>
    <recommendedName>
        <fullName evidence="3">histidine kinase</fullName>
        <ecNumber evidence="3">2.7.13.3</ecNumber>
    </recommendedName>
</protein>
<keyword evidence="7 15" id="KW-0812">Transmembrane</keyword>
<feature type="modified residue" description="4-aspartylphosphate" evidence="14">
    <location>
        <position position="929"/>
    </location>
</feature>
<dbReference type="PROSITE" id="PS50113">
    <property type="entry name" value="PAC"/>
    <property type="match status" value="2"/>
</dbReference>
<dbReference type="InterPro" id="IPR001789">
    <property type="entry name" value="Sig_transdc_resp-reg_receiver"/>
</dbReference>
<feature type="domain" description="Histidine kinase" evidence="16">
    <location>
        <begin position="504"/>
        <end position="721"/>
    </location>
</feature>
<proteinExistence type="predicted"/>
<dbReference type="InterPro" id="IPR036890">
    <property type="entry name" value="HATPase_C_sf"/>
</dbReference>
<dbReference type="CDD" id="cd17546">
    <property type="entry name" value="REC_hyHK_CKI1_RcsC-like"/>
    <property type="match status" value="1"/>
</dbReference>
<dbReference type="InterPro" id="IPR005467">
    <property type="entry name" value="His_kinase_dom"/>
</dbReference>
<evidence type="ECO:0000259" key="18">
    <source>
        <dbReference type="PROSITE" id="PS50113"/>
    </source>
</evidence>
<dbReference type="Gene3D" id="3.30.565.10">
    <property type="entry name" value="Histidine kinase-like ATPase, C-terminal domain"/>
    <property type="match status" value="1"/>
</dbReference>
<dbReference type="InterPro" id="IPR000014">
    <property type="entry name" value="PAS"/>
</dbReference>
<keyword evidence="12" id="KW-0902">Two-component regulatory system</keyword>
<name>A0A7X1B782_9BACT</name>
<dbReference type="RefSeq" id="WP_185660826.1">
    <property type="nucleotide sequence ID" value="NZ_CAWPOO010000012.1"/>
</dbReference>
<dbReference type="Pfam" id="PF13426">
    <property type="entry name" value="PAS_9"/>
    <property type="match status" value="1"/>
</dbReference>
<evidence type="ECO:0000313" key="20">
    <source>
        <dbReference type="Proteomes" id="UP000526501"/>
    </source>
</evidence>
<dbReference type="PANTHER" id="PTHR45339">
    <property type="entry name" value="HYBRID SIGNAL TRANSDUCTION HISTIDINE KINASE J"/>
    <property type="match status" value="1"/>
</dbReference>
<dbReference type="CDD" id="cd00130">
    <property type="entry name" value="PAS"/>
    <property type="match status" value="2"/>
</dbReference>
<dbReference type="FunFam" id="3.30.565.10:FF:000078">
    <property type="entry name" value="Two-component sensor histidine kinase"/>
    <property type="match status" value="1"/>
</dbReference>
<dbReference type="AlphaFoldDB" id="A0A7X1B782"/>
<dbReference type="Gene3D" id="1.10.287.130">
    <property type="match status" value="1"/>
</dbReference>
<dbReference type="Pfam" id="PF00072">
    <property type="entry name" value="Response_reg"/>
    <property type="match status" value="1"/>
</dbReference>
<dbReference type="CDD" id="cd16922">
    <property type="entry name" value="HATPase_EvgS-ArcB-TorS-like"/>
    <property type="match status" value="1"/>
</dbReference>
<evidence type="ECO:0000256" key="12">
    <source>
        <dbReference type="ARBA" id="ARBA00023012"/>
    </source>
</evidence>
<keyword evidence="20" id="KW-1185">Reference proteome</keyword>
<feature type="transmembrane region" description="Helical" evidence="15">
    <location>
        <begin position="12"/>
        <end position="31"/>
    </location>
</feature>
<keyword evidence="10" id="KW-0067">ATP-binding</keyword>
<comment type="catalytic activity">
    <reaction evidence="1">
        <text>ATP + protein L-histidine = ADP + protein N-phospho-L-histidine.</text>
        <dbReference type="EC" id="2.7.13.3"/>
    </reaction>
</comment>
<comment type="caution">
    <text evidence="19">The sequence shown here is derived from an EMBL/GenBank/DDBJ whole genome shotgun (WGS) entry which is preliminary data.</text>
</comment>
<evidence type="ECO:0000256" key="8">
    <source>
        <dbReference type="ARBA" id="ARBA00022741"/>
    </source>
</evidence>
<evidence type="ECO:0000256" key="6">
    <source>
        <dbReference type="ARBA" id="ARBA00022679"/>
    </source>
</evidence>
<dbReference type="SUPFAM" id="SSF47384">
    <property type="entry name" value="Homodimeric domain of signal transducing histidine kinase"/>
    <property type="match status" value="1"/>
</dbReference>
<evidence type="ECO:0000256" key="13">
    <source>
        <dbReference type="ARBA" id="ARBA00023136"/>
    </source>
</evidence>
<keyword evidence="9" id="KW-0418">Kinase</keyword>
<keyword evidence="6" id="KW-0808">Transferase</keyword>
<evidence type="ECO:0000256" key="4">
    <source>
        <dbReference type="ARBA" id="ARBA00022475"/>
    </source>
</evidence>
<dbReference type="GO" id="GO:0005524">
    <property type="term" value="F:ATP binding"/>
    <property type="evidence" value="ECO:0007669"/>
    <property type="project" value="UniProtKB-KW"/>
</dbReference>
<dbReference type="InterPro" id="IPR003594">
    <property type="entry name" value="HATPase_dom"/>
</dbReference>
<evidence type="ECO:0000256" key="11">
    <source>
        <dbReference type="ARBA" id="ARBA00022989"/>
    </source>
</evidence>
<dbReference type="SMART" id="SM00448">
    <property type="entry name" value="REC"/>
    <property type="match status" value="1"/>
</dbReference>
<feature type="domain" description="PAC" evidence="18">
    <location>
        <begin position="411"/>
        <end position="465"/>
    </location>
</feature>
<evidence type="ECO:0000313" key="19">
    <source>
        <dbReference type="EMBL" id="MBC2606959.1"/>
    </source>
</evidence>
<dbReference type="Gene3D" id="2.10.70.100">
    <property type="match status" value="1"/>
</dbReference>
<evidence type="ECO:0000259" key="17">
    <source>
        <dbReference type="PROSITE" id="PS50110"/>
    </source>
</evidence>
<keyword evidence="11 15" id="KW-1133">Transmembrane helix</keyword>
<evidence type="ECO:0000256" key="10">
    <source>
        <dbReference type="ARBA" id="ARBA00022840"/>
    </source>
</evidence>
<dbReference type="EMBL" id="JACHVC010000012">
    <property type="protein sequence ID" value="MBC2606959.1"/>
    <property type="molecule type" value="Genomic_DNA"/>
</dbReference>
<dbReference type="InterPro" id="IPR000700">
    <property type="entry name" value="PAS-assoc_C"/>
</dbReference>
<accession>A0A7X1B782</accession>
<dbReference type="SUPFAM" id="SSF55785">
    <property type="entry name" value="PYP-like sensor domain (PAS domain)"/>
    <property type="match status" value="2"/>
</dbReference>